<feature type="domain" description="Type II secretion system protein GspF" evidence="7">
    <location>
        <begin position="149"/>
        <end position="274"/>
    </location>
</feature>
<evidence type="ECO:0000259" key="7">
    <source>
        <dbReference type="Pfam" id="PF00482"/>
    </source>
</evidence>
<evidence type="ECO:0000256" key="1">
    <source>
        <dbReference type="ARBA" id="ARBA00004651"/>
    </source>
</evidence>
<dbReference type="PANTHER" id="PTHR35007:SF2">
    <property type="entry name" value="PILUS ASSEMBLE PROTEIN"/>
    <property type="match status" value="1"/>
</dbReference>
<dbReference type="InterPro" id="IPR018076">
    <property type="entry name" value="T2SS_GspF_dom"/>
</dbReference>
<evidence type="ECO:0000256" key="5">
    <source>
        <dbReference type="ARBA" id="ARBA00023136"/>
    </source>
</evidence>
<keyword evidence="5 6" id="KW-0472">Membrane</keyword>
<evidence type="ECO:0000256" key="2">
    <source>
        <dbReference type="ARBA" id="ARBA00022475"/>
    </source>
</evidence>
<evidence type="ECO:0000256" key="4">
    <source>
        <dbReference type="ARBA" id="ARBA00022989"/>
    </source>
</evidence>
<dbReference type="Pfam" id="PF00482">
    <property type="entry name" value="T2SSF"/>
    <property type="match status" value="1"/>
</dbReference>
<gene>
    <name evidence="8" type="ORF">MU846_04625</name>
</gene>
<evidence type="ECO:0000256" key="6">
    <source>
        <dbReference type="SAM" id="Phobius"/>
    </source>
</evidence>
<keyword evidence="3 6" id="KW-0812">Transmembrane</keyword>
<evidence type="ECO:0000313" key="8">
    <source>
        <dbReference type="EMBL" id="MCK0536987.1"/>
    </source>
</evidence>
<sequence>MVSFLVAILCALLALWLTVARVDVWQRRQRVAERMIARADEGRPATQSALMAVLSRRVAGSLFAQSDFREVADALRVTGRSAESIQTIYLVACWMLPAGLALLGLVLGGLMPFLVLLAAGFIVPRRTIRAMAKSSCRQQNLEAIEFGHVLRMLIESGLSIERAIRIATLQARELMPTMICRLDRFSRLMEAGADRSEALSEMGSDRDVPVLYNLTRLLKQGGRLGGGITHGIEQIIREGHNIEKNRIKEDVNRVGAKMTIVMMVFMLPALFIIIGGPAIVSIGQALSR</sequence>
<organism evidence="8 9">
    <name type="scientific">Alcanivorax quisquiliarum</name>
    <dbReference type="NCBI Taxonomy" id="2933565"/>
    <lineage>
        <taxon>Bacteria</taxon>
        <taxon>Pseudomonadati</taxon>
        <taxon>Pseudomonadota</taxon>
        <taxon>Gammaproteobacteria</taxon>
        <taxon>Oceanospirillales</taxon>
        <taxon>Alcanivoracaceae</taxon>
        <taxon>Alcanivorax</taxon>
    </lineage>
</organism>
<evidence type="ECO:0000313" key="9">
    <source>
        <dbReference type="Proteomes" id="UP001165524"/>
    </source>
</evidence>
<keyword evidence="2" id="KW-1003">Cell membrane</keyword>
<dbReference type="EMBL" id="JALKII010000002">
    <property type="protein sequence ID" value="MCK0536987.1"/>
    <property type="molecule type" value="Genomic_DNA"/>
</dbReference>
<reference evidence="8" key="1">
    <citation type="submission" date="2022-04" db="EMBL/GenBank/DDBJ databases">
        <title>Alcanivorax sp. CY1518 draft genome sequence.</title>
        <authorList>
            <person name="Zhao G."/>
            <person name="An M."/>
        </authorList>
    </citation>
    <scope>NUCLEOTIDE SEQUENCE</scope>
    <source>
        <strain evidence="8">CY1518</strain>
    </source>
</reference>
<dbReference type="Proteomes" id="UP001165524">
    <property type="component" value="Unassembled WGS sequence"/>
</dbReference>
<dbReference type="PANTHER" id="PTHR35007">
    <property type="entry name" value="INTEGRAL MEMBRANE PROTEIN-RELATED"/>
    <property type="match status" value="1"/>
</dbReference>
<keyword evidence="9" id="KW-1185">Reference proteome</keyword>
<comment type="caution">
    <text evidence="8">The sequence shown here is derived from an EMBL/GenBank/DDBJ whole genome shotgun (WGS) entry which is preliminary data.</text>
</comment>
<name>A0ABT0E5C2_9GAMM</name>
<comment type="subcellular location">
    <subcellularLocation>
        <location evidence="1">Cell membrane</location>
        <topology evidence="1">Multi-pass membrane protein</topology>
    </subcellularLocation>
</comment>
<feature type="transmembrane region" description="Helical" evidence="6">
    <location>
        <begin position="100"/>
        <end position="123"/>
    </location>
</feature>
<protein>
    <submittedName>
        <fullName evidence="8">Type II secretion system F family protein</fullName>
    </submittedName>
</protein>
<dbReference type="RefSeq" id="WP_246948977.1">
    <property type="nucleotide sequence ID" value="NZ_JALKII010000002.1"/>
</dbReference>
<proteinExistence type="predicted"/>
<feature type="transmembrane region" description="Helical" evidence="6">
    <location>
        <begin position="260"/>
        <end position="282"/>
    </location>
</feature>
<evidence type="ECO:0000256" key="3">
    <source>
        <dbReference type="ARBA" id="ARBA00022692"/>
    </source>
</evidence>
<keyword evidence="4 6" id="KW-1133">Transmembrane helix</keyword>
<accession>A0ABT0E5C2</accession>